<keyword evidence="3" id="KW-1185">Reference proteome</keyword>
<dbReference type="OrthoDB" id="10539693at2759"/>
<evidence type="ECO:0000313" key="3">
    <source>
        <dbReference type="Proteomes" id="UP000002668"/>
    </source>
</evidence>
<organism evidence="3">
    <name type="scientific">Leptosphaeria maculans (strain JN3 / isolate v23.1.3 / race Av1-4-5-6-7-8)</name>
    <name type="common">Blackleg fungus</name>
    <name type="synonym">Phoma lingam</name>
    <dbReference type="NCBI Taxonomy" id="985895"/>
    <lineage>
        <taxon>Eukaryota</taxon>
        <taxon>Fungi</taxon>
        <taxon>Dikarya</taxon>
        <taxon>Ascomycota</taxon>
        <taxon>Pezizomycotina</taxon>
        <taxon>Dothideomycetes</taxon>
        <taxon>Pleosporomycetidae</taxon>
        <taxon>Pleosporales</taxon>
        <taxon>Pleosporineae</taxon>
        <taxon>Leptosphaeriaceae</taxon>
        <taxon>Plenodomus</taxon>
        <taxon>Plenodomus lingam/Leptosphaeria maculans species complex</taxon>
    </lineage>
</organism>
<dbReference type="InParanoid" id="E5R523"/>
<name>E5R523_LEPMJ</name>
<dbReference type="RefSeq" id="XP_003835358.1">
    <property type="nucleotide sequence ID" value="XM_003835310.1"/>
</dbReference>
<sequence>MGYLNEEQEAIYQDIVARINAFDVLASQSPPAPPAVPTRPPPPVPTRPLPPTPTRPLPPIPVRARAEKESSAAYTVLVPGKPLPRRPSTPNDHTGIGDLPAALLRRIIFGHLNDISSRSALTRAAPSIVIKAVRREPMVPIAQVDPGWPLKRLQLELVLLVMDSDEIIEDTTWWYMWSMLRRAGRR</sequence>
<gene>
    <name evidence="2" type="ORF">LEMA_P046990.1</name>
</gene>
<dbReference type="GeneID" id="13283912"/>
<accession>E5R523</accession>
<dbReference type="Proteomes" id="UP000002668">
    <property type="component" value="Genome"/>
</dbReference>
<dbReference type="VEuPathDB" id="FungiDB:LEMA_P046990.1"/>
<evidence type="ECO:0000313" key="2">
    <source>
        <dbReference type="EMBL" id="CBX91993.1"/>
    </source>
</evidence>
<protein>
    <submittedName>
        <fullName evidence="2">Predicted protein</fullName>
    </submittedName>
</protein>
<feature type="region of interest" description="Disordered" evidence="1">
    <location>
        <begin position="27"/>
        <end position="58"/>
    </location>
</feature>
<dbReference type="EMBL" id="FP929083">
    <property type="protein sequence ID" value="CBX91993.1"/>
    <property type="molecule type" value="Genomic_DNA"/>
</dbReference>
<dbReference type="AlphaFoldDB" id="E5R523"/>
<reference evidence="3" key="1">
    <citation type="journal article" date="2011" name="Nat. Commun.">
        <title>Effector diversification within compartments of the Leptosphaeria maculans genome affected by Repeat-Induced Point mutations.</title>
        <authorList>
            <person name="Rouxel T."/>
            <person name="Grandaubert J."/>
            <person name="Hane J.K."/>
            <person name="Hoede C."/>
            <person name="van de Wouw A.P."/>
            <person name="Couloux A."/>
            <person name="Dominguez V."/>
            <person name="Anthouard V."/>
            <person name="Bally P."/>
            <person name="Bourras S."/>
            <person name="Cozijnsen A.J."/>
            <person name="Ciuffetti L.M."/>
            <person name="Degrave A."/>
            <person name="Dilmaghani A."/>
            <person name="Duret L."/>
            <person name="Fudal I."/>
            <person name="Goodwin S.B."/>
            <person name="Gout L."/>
            <person name="Glaser N."/>
            <person name="Linglin J."/>
            <person name="Kema G.H.J."/>
            <person name="Lapalu N."/>
            <person name="Lawrence C.B."/>
            <person name="May K."/>
            <person name="Meyer M."/>
            <person name="Ollivier B."/>
            <person name="Poulain J."/>
            <person name="Schoch C.L."/>
            <person name="Simon A."/>
            <person name="Spatafora J.W."/>
            <person name="Stachowiak A."/>
            <person name="Turgeon B.G."/>
            <person name="Tyler B.M."/>
            <person name="Vincent D."/>
            <person name="Weissenbach J."/>
            <person name="Amselem J."/>
            <person name="Quesneville H."/>
            <person name="Oliver R.P."/>
            <person name="Wincker P."/>
            <person name="Balesdent M.-H."/>
            <person name="Howlett B.J."/>
        </authorList>
    </citation>
    <scope>NUCLEOTIDE SEQUENCE [LARGE SCALE GENOMIC DNA]</scope>
    <source>
        <strain evidence="3">JN3 / isolate v23.1.3 / race Av1-4-5-6-7-8</strain>
    </source>
</reference>
<dbReference type="HOGENOM" id="CLU_1454672_0_0_1"/>
<evidence type="ECO:0000256" key="1">
    <source>
        <dbReference type="SAM" id="MobiDB-lite"/>
    </source>
</evidence>
<feature type="compositionally biased region" description="Pro residues" evidence="1">
    <location>
        <begin position="30"/>
        <end position="58"/>
    </location>
</feature>
<proteinExistence type="predicted"/>